<dbReference type="GO" id="GO:0003714">
    <property type="term" value="F:transcription corepressor activity"/>
    <property type="evidence" value="ECO:0007669"/>
    <property type="project" value="InterPro"/>
</dbReference>
<evidence type="ECO:0000256" key="5">
    <source>
        <dbReference type="ARBA" id="ARBA00023163"/>
    </source>
</evidence>
<dbReference type="Pfam" id="PF08295">
    <property type="entry name" value="Sin3_corepress"/>
    <property type="match status" value="1"/>
</dbReference>
<keyword evidence="8" id="KW-0175">Coiled coil</keyword>
<dbReference type="InterPro" id="IPR031693">
    <property type="entry name" value="Sin3_C"/>
</dbReference>
<feature type="compositionally biased region" description="Acidic residues" evidence="9">
    <location>
        <begin position="1051"/>
        <end position="1060"/>
    </location>
</feature>
<feature type="region of interest" description="Disordered" evidence="9">
    <location>
        <begin position="298"/>
        <end position="345"/>
    </location>
</feature>
<feature type="region of interest" description="Disordered" evidence="9">
    <location>
        <begin position="489"/>
        <end position="610"/>
    </location>
</feature>
<feature type="domain" description="Histone deacetylase interacting" evidence="10">
    <location>
        <begin position="696"/>
        <end position="797"/>
    </location>
</feature>
<evidence type="ECO:0000256" key="4">
    <source>
        <dbReference type="ARBA" id="ARBA00023015"/>
    </source>
</evidence>
<protein>
    <submittedName>
        <fullName evidence="11">Histone deacetylase complex protein</fullName>
    </submittedName>
</protein>
<evidence type="ECO:0000256" key="8">
    <source>
        <dbReference type="SAM" id="Coils"/>
    </source>
</evidence>
<dbReference type="InterPro" id="IPR013194">
    <property type="entry name" value="HDAC_interact_dom"/>
</dbReference>
<dbReference type="Proteomes" id="UP000777438">
    <property type="component" value="Unassembled WGS sequence"/>
</dbReference>
<evidence type="ECO:0000256" key="9">
    <source>
        <dbReference type="SAM" id="MobiDB-lite"/>
    </source>
</evidence>
<feature type="region of interest" description="Disordered" evidence="9">
    <location>
        <begin position="364"/>
        <end position="401"/>
    </location>
</feature>
<name>A0A9P8WH85_9HYPO</name>
<dbReference type="PROSITE" id="PS51477">
    <property type="entry name" value="PAH"/>
    <property type="match status" value="2"/>
</dbReference>
<dbReference type="GO" id="GO:0010628">
    <property type="term" value="P:positive regulation of gene expression"/>
    <property type="evidence" value="ECO:0007669"/>
    <property type="project" value="UniProtKB-ARBA"/>
</dbReference>
<feature type="region of interest" description="Disordered" evidence="9">
    <location>
        <begin position="168"/>
        <end position="196"/>
    </location>
</feature>
<keyword evidence="5" id="KW-0804">Transcription</keyword>
<feature type="region of interest" description="Disordered" evidence="9">
    <location>
        <begin position="1"/>
        <end position="112"/>
    </location>
</feature>
<reference evidence="11 12" key="1">
    <citation type="journal article" date="2021" name="Nat. Commun.">
        <title>Genetic determinants of endophytism in the Arabidopsis root mycobiome.</title>
        <authorList>
            <person name="Mesny F."/>
            <person name="Miyauchi S."/>
            <person name="Thiergart T."/>
            <person name="Pickel B."/>
            <person name="Atanasova L."/>
            <person name="Karlsson M."/>
            <person name="Huettel B."/>
            <person name="Barry K.W."/>
            <person name="Haridas S."/>
            <person name="Chen C."/>
            <person name="Bauer D."/>
            <person name="Andreopoulos W."/>
            <person name="Pangilinan J."/>
            <person name="LaButti K."/>
            <person name="Riley R."/>
            <person name="Lipzen A."/>
            <person name="Clum A."/>
            <person name="Drula E."/>
            <person name="Henrissat B."/>
            <person name="Kohler A."/>
            <person name="Grigoriev I.V."/>
            <person name="Martin F.M."/>
            <person name="Hacquard S."/>
        </authorList>
    </citation>
    <scope>NUCLEOTIDE SEQUENCE [LARGE SCALE GENOMIC DNA]</scope>
    <source>
        <strain evidence="11 12">MPI-CAGE-CH-0241</strain>
    </source>
</reference>
<keyword evidence="2" id="KW-0678">Repressor</keyword>
<feature type="region of interest" description="Disordered" evidence="9">
    <location>
        <begin position="979"/>
        <end position="1074"/>
    </location>
</feature>
<comment type="subcellular location">
    <subcellularLocation>
        <location evidence="1 7">Nucleus</location>
    </subcellularLocation>
</comment>
<organism evidence="11 12">
    <name type="scientific">Thelonectria olida</name>
    <dbReference type="NCBI Taxonomy" id="1576542"/>
    <lineage>
        <taxon>Eukaryota</taxon>
        <taxon>Fungi</taxon>
        <taxon>Dikarya</taxon>
        <taxon>Ascomycota</taxon>
        <taxon>Pezizomycotina</taxon>
        <taxon>Sordariomycetes</taxon>
        <taxon>Hypocreomycetidae</taxon>
        <taxon>Hypocreales</taxon>
        <taxon>Nectriaceae</taxon>
        <taxon>Thelonectria</taxon>
    </lineage>
</organism>
<feature type="compositionally biased region" description="Basic and acidic residues" evidence="9">
    <location>
        <begin position="15"/>
        <end position="59"/>
    </location>
</feature>
<keyword evidence="4" id="KW-0805">Transcription regulation</keyword>
<dbReference type="PANTHER" id="PTHR12346">
    <property type="entry name" value="SIN3B-RELATED"/>
    <property type="match status" value="1"/>
</dbReference>
<dbReference type="PANTHER" id="PTHR12346:SF0">
    <property type="entry name" value="SIN3A, ISOFORM G"/>
    <property type="match status" value="1"/>
</dbReference>
<sequence>MNSQNLHGGSAAAGYDRDREMDERHRAIQQHEEMARRDQERERERDRERERERERDSGDRYQTTPHHSSAGSIPIHQPVASRIPGAIHSPGGLLANHNGNAPPIPLGAPSGGPLANFPGPQNEQHRQIPHGAHNAANAQHQIFAPMPHTTAPPSASQAVTSAAAAVFGGPLQPQDGPRGAPAQGAPFPTPGSAAHQIPGVISQGQQPILNDALTYLDQVKVQFHDQPDVYNRFLDIMKDFKSQAIDTPGVINRVSELFAGHPNLIQGFNTFLPPGYRIECGAGNDPNTIRVTTPMGTTVQSITGRGNQPDGHGPAAGTQPIFPERGGQWQQRPQHSIESPEVSYSTPVQNGASLFVQAAAQNSGFDAPGSQQRGRGAGFGSGPPGDAPNARHALTPTPQGQAAVNGNAANQANMERRGPVEFNHAISYVNKIKNRFQDKPEIYKQFLEILQTYQREQKPIQDVYAQVTTLFNSAPDLLEDFKQFLPESAGQAKATPGRMEEGTPTGPSHTPQPGMRDGQKMPPLGSFAPPASATKDNKKRPRADKQSTPTGPVLVETPTAARIPAPSVNGNKRPKLNHNARPAGEGSAVEPTLTPVMPEPCPPRSSSTSNQDEIAFFERVKKFLGNRSAMNEFLKLCNLFSQNIIDKNTLFHKGAQFISANPDLMSFWKTFVGVETQDVIIENRPAPPTDKVSLSNCRGYGPSYRLLPKRERLKPCSGRDELCNSVLNDEWASHPTWASEDSGFVAHRKNQFEEGLHRIEEERHDYDFNIEINIKCIQLLEPIAQQMLAMSPPEREAFQMPAALAEQSTSIFKRVCKKIYGDRGIDVVNDMYAHPFDVVPVLLARMKQKDEEWRFSQREWEKVWHSQTDNMHLKSLDHMGILVKQNDKRNLTAKHLVDVIKTKHEEQRRERALKGKAPRHQFVWDFADKDTIIALLRLMMLYALHSGQHSVQEKERMLDFFSNFITAFFDIPLESIQDKLPTLPPDSGEEEVEDHTPAELTNGRSRRNGKKGDLLRGVLDPGRNGSKSRGQKEGSAASGSKETTPDATSANEEEMPDASEDAAHDGSNERWMPTIPKPVLVGQSDALLNADGELKADGFFSRPWYNFFCNQTLFIFFSIFQNLYRRLQDLKESRDKVAKEVDRLNKEKPARDIGFTENHMKFFDLNDSPDTYWPKTVELIEDYISGEVDENRYQDVMRHYYLKTGWKVYTIQDLLKTMCRLALTCSSTDAKEKTPDLIQQYLSSREKEETSYQTEISARKFAEKCVKDGDVFVVCWFPAKAEATVRWLQREETTFYMDEMQLRERWQYYISSYIRVEPTEGIPRAKLQKSVLTRNLPTGDADSDEDAIPKPVSYQEELTISICLKSSKMVWGAGTSEYSVYDQAKTREQRERREKFNRAMSNHRENKLFEKWVHNPAWTKDVSPEEVQERNKNFRRWLDEGIVPPSANEDDVEMD</sequence>
<dbReference type="FunFam" id="1.20.1160.11:FF:000001">
    <property type="entry name" value="Paired amphipathic helix protein Sin3"/>
    <property type="match status" value="1"/>
</dbReference>
<keyword evidence="12" id="KW-1185">Reference proteome</keyword>
<evidence type="ECO:0000256" key="7">
    <source>
        <dbReference type="PROSITE-ProRule" id="PRU00810"/>
    </source>
</evidence>
<comment type="caution">
    <text evidence="11">The sequence shown here is derived from an EMBL/GenBank/DDBJ whole genome shotgun (WGS) entry which is preliminary data.</text>
</comment>
<dbReference type="Pfam" id="PF16879">
    <property type="entry name" value="Sin3a_C"/>
    <property type="match status" value="1"/>
</dbReference>
<dbReference type="GO" id="GO:0033698">
    <property type="term" value="C:Rpd3L complex"/>
    <property type="evidence" value="ECO:0007669"/>
    <property type="project" value="UniProtKB-ARBA"/>
</dbReference>
<dbReference type="SMART" id="SM00761">
    <property type="entry name" value="HDAC_interact"/>
    <property type="match status" value="1"/>
</dbReference>
<evidence type="ECO:0000256" key="1">
    <source>
        <dbReference type="ARBA" id="ARBA00004123"/>
    </source>
</evidence>
<keyword evidence="3" id="KW-0677">Repeat</keyword>
<feature type="compositionally biased region" description="Polar residues" evidence="9">
    <location>
        <begin position="328"/>
        <end position="345"/>
    </location>
</feature>
<feature type="compositionally biased region" description="Polar residues" evidence="9">
    <location>
        <begin position="61"/>
        <end position="71"/>
    </location>
</feature>
<dbReference type="Gene3D" id="1.20.1160.11">
    <property type="entry name" value="Paired amphipathic helix"/>
    <property type="match status" value="3"/>
</dbReference>
<evidence type="ECO:0000256" key="6">
    <source>
        <dbReference type="ARBA" id="ARBA00023242"/>
    </source>
</evidence>
<dbReference type="FunFam" id="1.20.1160.11:FF:000003">
    <property type="entry name" value="Paired amphipathic helix SIN3-like protein"/>
    <property type="match status" value="1"/>
</dbReference>
<dbReference type="EMBL" id="JAGPYM010000001">
    <property type="protein sequence ID" value="KAH6900652.1"/>
    <property type="molecule type" value="Genomic_DNA"/>
</dbReference>
<dbReference type="InterPro" id="IPR036600">
    <property type="entry name" value="PAH_sf"/>
</dbReference>
<proteinExistence type="predicted"/>
<evidence type="ECO:0000313" key="12">
    <source>
        <dbReference type="Proteomes" id="UP000777438"/>
    </source>
</evidence>
<feature type="compositionally biased region" description="Polar residues" evidence="9">
    <location>
        <begin position="1037"/>
        <end position="1050"/>
    </location>
</feature>
<gene>
    <name evidence="11" type="ORF">B0T10DRAFT_33564</name>
</gene>
<keyword evidence="6 7" id="KW-0539">Nucleus</keyword>
<evidence type="ECO:0000259" key="10">
    <source>
        <dbReference type="SMART" id="SM00761"/>
    </source>
</evidence>
<dbReference type="Pfam" id="PF02671">
    <property type="entry name" value="PAH"/>
    <property type="match status" value="3"/>
</dbReference>
<accession>A0A9P8WH85</accession>
<dbReference type="OrthoDB" id="10265969at2759"/>
<evidence type="ECO:0000256" key="3">
    <source>
        <dbReference type="ARBA" id="ARBA00022737"/>
    </source>
</evidence>
<dbReference type="FunFam" id="1.20.1160.11:FF:000002">
    <property type="entry name" value="Paired amphipathic helix protein SIN3"/>
    <property type="match status" value="1"/>
</dbReference>
<feature type="coiled-coil region" evidence="8">
    <location>
        <begin position="1120"/>
        <end position="1147"/>
    </location>
</feature>
<dbReference type="InterPro" id="IPR003822">
    <property type="entry name" value="PAH"/>
</dbReference>
<dbReference type="GO" id="GO:0000122">
    <property type="term" value="P:negative regulation of transcription by RNA polymerase II"/>
    <property type="evidence" value="ECO:0007669"/>
    <property type="project" value="TreeGrafter"/>
</dbReference>
<evidence type="ECO:0000313" key="11">
    <source>
        <dbReference type="EMBL" id="KAH6900652.1"/>
    </source>
</evidence>
<dbReference type="SUPFAM" id="SSF47762">
    <property type="entry name" value="PAH2 domain"/>
    <property type="match status" value="3"/>
</dbReference>
<dbReference type="InterPro" id="IPR039774">
    <property type="entry name" value="Sin3-like"/>
</dbReference>
<evidence type="ECO:0000256" key="2">
    <source>
        <dbReference type="ARBA" id="ARBA00022491"/>
    </source>
</evidence>